<dbReference type="InterPro" id="IPR029071">
    <property type="entry name" value="Ubiquitin-like_domsf"/>
</dbReference>
<evidence type="ECO:0000256" key="6">
    <source>
        <dbReference type="ARBA" id="ARBA00022475"/>
    </source>
</evidence>
<dbReference type="Gene3D" id="1.10.510.10">
    <property type="entry name" value="Transferase(Phosphotransferase) domain 1"/>
    <property type="match status" value="1"/>
</dbReference>
<dbReference type="SMART" id="SM00219">
    <property type="entry name" value="TyrKc"/>
    <property type="match status" value="1"/>
</dbReference>
<keyword evidence="15" id="KW-0472">Membrane</keyword>
<dbReference type="SUPFAM" id="SSF54236">
    <property type="entry name" value="Ubiquitin-like"/>
    <property type="match status" value="1"/>
</dbReference>
<dbReference type="GO" id="GO:0005737">
    <property type="term" value="C:cytoplasm"/>
    <property type="evidence" value="ECO:0007669"/>
    <property type="project" value="UniProtKB-SubCell"/>
</dbReference>
<dbReference type="InterPro" id="IPR050198">
    <property type="entry name" value="Non-receptor_tyrosine_kinases"/>
</dbReference>
<dbReference type="GO" id="GO:0042995">
    <property type="term" value="C:cell projection"/>
    <property type="evidence" value="ECO:0007669"/>
    <property type="project" value="UniProtKB-SubCell"/>
</dbReference>
<keyword evidence="11" id="KW-0418">Kinase</keyword>
<keyword evidence="7" id="KW-0963">Cytoplasm</keyword>
<dbReference type="InterPro" id="IPR008266">
    <property type="entry name" value="Tyr_kinase_AS"/>
</dbReference>
<dbReference type="SUPFAM" id="SSF50729">
    <property type="entry name" value="PH domain-like"/>
    <property type="match status" value="1"/>
</dbReference>
<evidence type="ECO:0000256" key="1">
    <source>
        <dbReference type="ARBA" id="ARBA00004246"/>
    </source>
</evidence>
<organism evidence="24 26">
    <name type="scientific">Dracunculus medinensis</name>
    <name type="common">Guinea worm</name>
    <dbReference type="NCBI Taxonomy" id="318479"/>
    <lineage>
        <taxon>Eukaryota</taxon>
        <taxon>Metazoa</taxon>
        <taxon>Ecdysozoa</taxon>
        <taxon>Nematoda</taxon>
        <taxon>Chromadorea</taxon>
        <taxon>Rhabditida</taxon>
        <taxon>Spirurina</taxon>
        <taxon>Dracunculoidea</taxon>
        <taxon>Dracunculidae</taxon>
        <taxon>Dracunculus</taxon>
    </lineage>
</organism>
<evidence type="ECO:0000256" key="4">
    <source>
        <dbReference type="ARBA" id="ARBA00004496"/>
    </source>
</evidence>
<reference evidence="26" key="1">
    <citation type="submission" date="2017-02" db="UniProtKB">
        <authorList>
            <consortium name="WormBaseParasite"/>
        </authorList>
    </citation>
    <scope>IDENTIFICATION</scope>
</reference>
<evidence type="ECO:0000256" key="17">
    <source>
        <dbReference type="ARBA" id="ARBA00023273"/>
    </source>
</evidence>
<evidence type="ECO:0000256" key="7">
    <source>
        <dbReference type="ARBA" id="ARBA00022490"/>
    </source>
</evidence>
<name>A0A0N4UFK0_DRAME</name>
<dbReference type="PROSITE" id="PS00107">
    <property type="entry name" value="PROTEIN_KINASE_ATP"/>
    <property type="match status" value="1"/>
</dbReference>
<dbReference type="GO" id="GO:0008284">
    <property type="term" value="P:positive regulation of cell population proliferation"/>
    <property type="evidence" value="ECO:0007669"/>
    <property type="project" value="UniProtKB-ARBA"/>
</dbReference>
<proteinExistence type="inferred from homology"/>
<dbReference type="Proteomes" id="UP000038040">
    <property type="component" value="Unplaced"/>
</dbReference>
<dbReference type="InterPro" id="IPR011993">
    <property type="entry name" value="PH-like_dom_sf"/>
</dbReference>
<comment type="subcellular location">
    <subcellularLocation>
        <location evidence="1">Cell junction</location>
        <location evidence="1">Focal adhesion</location>
    </subcellularLocation>
    <subcellularLocation>
        <location evidence="3">Cell membrane</location>
        <topology evidence="3">Peripheral membrane protein</topology>
        <orientation evidence="3">Cytoplasmic side</orientation>
    </subcellularLocation>
    <subcellularLocation>
        <location evidence="2">Cell projection</location>
    </subcellularLocation>
    <subcellularLocation>
        <location evidence="4">Cytoplasm</location>
    </subcellularLocation>
</comment>
<evidence type="ECO:0000256" key="15">
    <source>
        <dbReference type="ARBA" id="ARBA00023136"/>
    </source>
</evidence>
<accession>A0A0N4UFK0</accession>
<evidence type="ECO:0000256" key="8">
    <source>
        <dbReference type="ARBA" id="ARBA00022553"/>
    </source>
</evidence>
<evidence type="ECO:0000256" key="20">
    <source>
        <dbReference type="PROSITE-ProRule" id="PRU10141"/>
    </source>
</evidence>
<keyword evidence="14" id="KW-0727">SH2 domain</keyword>
<evidence type="ECO:0000256" key="11">
    <source>
        <dbReference type="ARBA" id="ARBA00022777"/>
    </source>
</evidence>
<dbReference type="WBParaSite" id="DME_0000621901-mRNA-1">
    <property type="protein sequence ID" value="DME_0000621901-mRNA-1"/>
    <property type="gene ID" value="DME_0000621901"/>
</dbReference>
<dbReference type="Gene3D" id="1.20.120.330">
    <property type="entry name" value="Nucleotidyltransferases domain 2"/>
    <property type="match status" value="1"/>
</dbReference>
<dbReference type="OrthoDB" id="9976756at2759"/>
<dbReference type="Gene3D" id="3.30.200.20">
    <property type="entry name" value="Phosphorylase Kinase, domain 1"/>
    <property type="match status" value="1"/>
</dbReference>
<dbReference type="InterPro" id="IPR019748">
    <property type="entry name" value="FERM_central"/>
</dbReference>
<evidence type="ECO:0000256" key="13">
    <source>
        <dbReference type="ARBA" id="ARBA00022949"/>
    </source>
</evidence>
<evidence type="ECO:0000259" key="21">
    <source>
        <dbReference type="PROSITE" id="PS50011"/>
    </source>
</evidence>
<dbReference type="InterPro" id="IPR049385">
    <property type="entry name" value="FAK1-like_FERM_C"/>
</dbReference>
<dbReference type="InterPro" id="IPR020635">
    <property type="entry name" value="Tyr_kinase_cat_dom"/>
</dbReference>
<evidence type="ECO:0000256" key="9">
    <source>
        <dbReference type="ARBA" id="ARBA00022679"/>
    </source>
</evidence>
<feature type="binding site" evidence="20">
    <location>
        <position position="376"/>
    </location>
    <ligand>
        <name>ATP</name>
        <dbReference type="ChEBI" id="CHEBI:30616"/>
    </ligand>
</feature>
<keyword evidence="10 20" id="KW-0547">Nucleotide-binding</keyword>
<dbReference type="CDD" id="cd14473">
    <property type="entry name" value="FERM_B-lobe"/>
    <property type="match status" value="1"/>
</dbReference>
<dbReference type="PROSITE" id="PS50011">
    <property type="entry name" value="PROTEIN_KINASE_DOM"/>
    <property type="match status" value="1"/>
</dbReference>
<dbReference type="SUPFAM" id="SSF47031">
    <property type="entry name" value="Second domain of FERM"/>
    <property type="match status" value="1"/>
</dbReference>
<dbReference type="EMBL" id="UYYG01000013">
    <property type="protein sequence ID" value="VDN51143.1"/>
    <property type="molecule type" value="Genomic_DNA"/>
</dbReference>
<dbReference type="AlphaFoldDB" id="A0A0N4UFK0"/>
<evidence type="ECO:0000256" key="10">
    <source>
        <dbReference type="ARBA" id="ARBA00022741"/>
    </source>
</evidence>
<dbReference type="Pfam" id="PF03623">
    <property type="entry name" value="Focal_AT"/>
    <property type="match status" value="1"/>
</dbReference>
<feature type="domain" description="FERM" evidence="22">
    <location>
        <begin position="6"/>
        <end position="328"/>
    </location>
</feature>
<dbReference type="InterPro" id="IPR005189">
    <property type="entry name" value="Focal_adhesion_kin_target_dom"/>
</dbReference>
<dbReference type="Pfam" id="PF07714">
    <property type="entry name" value="PK_Tyr_Ser-Thr"/>
    <property type="match status" value="2"/>
</dbReference>
<feature type="domain" description="Protein kinase" evidence="21">
    <location>
        <begin position="344"/>
        <end position="619"/>
    </location>
</feature>
<dbReference type="PROSITE" id="PS50057">
    <property type="entry name" value="FERM_3"/>
    <property type="match status" value="1"/>
</dbReference>
<evidence type="ECO:0000313" key="26">
    <source>
        <dbReference type="WBParaSite" id="DME_0000621901-mRNA-1"/>
    </source>
</evidence>
<dbReference type="Gene3D" id="3.10.20.90">
    <property type="entry name" value="Phosphatidylinositol 3-kinase Catalytic Subunit, Chain A, domain 1"/>
    <property type="match status" value="1"/>
</dbReference>
<dbReference type="Pfam" id="PF21477">
    <property type="entry name" value="FERM_C_FAK1"/>
    <property type="match status" value="1"/>
</dbReference>
<comment type="catalytic activity">
    <reaction evidence="18">
        <text>L-tyrosyl-[protein] + ATP = O-phospho-L-tyrosyl-[protein] + ADP + H(+)</text>
        <dbReference type="Rhea" id="RHEA:10596"/>
        <dbReference type="Rhea" id="RHEA-COMP:10136"/>
        <dbReference type="Rhea" id="RHEA-COMP:20101"/>
        <dbReference type="ChEBI" id="CHEBI:15378"/>
        <dbReference type="ChEBI" id="CHEBI:30616"/>
        <dbReference type="ChEBI" id="CHEBI:46858"/>
        <dbReference type="ChEBI" id="CHEBI:61978"/>
        <dbReference type="ChEBI" id="CHEBI:456216"/>
        <dbReference type="EC" id="2.7.10.2"/>
    </reaction>
</comment>
<evidence type="ECO:0000256" key="18">
    <source>
        <dbReference type="ARBA" id="ARBA00051245"/>
    </source>
</evidence>
<dbReference type="GO" id="GO:0005925">
    <property type="term" value="C:focal adhesion"/>
    <property type="evidence" value="ECO:0007669"/>
    <property type="project" value="UniProtKB-SubCell"/>
</dbReference>
<dbReference type="SUPFAM" id="SSF56112">
    <property type="entry name" value="Protein kinase-like (PK-like)"/>
    <property type="match status" value="1"/>
</dbReference>
<evidence type="ECO:0000313" key="23">
    <source>
        <dbReference type="EMBL" id="VDN51143.1"/>
    </source>
</evidence>
<keyword evidence="25" id="KW-1185">Reference proteome</keyword>
<dbReference type="Proteomes" id="UP000274756">
    <property type="component" value="Unassembled WGS sequence"/>
</dbReference>
<dbReference type="InterPro" id="IPR041390">
    <property type="entry name" value="FADK_N"/>
</dbReference>
<dbReference type="InterPro" id="IPR017441">
    <property type="entry name" value="Protein_kinase_ATP_BS"/>
</dbReference>
<dbReference type="InterPro" id="IPR019749">
    <property type="entry name" value="Band_41_domain"/>
</dbReference>
<dbReference type="GO" id="GO:0007172">
    <property type="term" value="P:signal complex assembly"/>
    <property type="evidence" value="ECO:0007669"/>
    <property type="project" value="InterPro"/>
</dbReference>
<protein>
    <recommendedName>
        <fullName evidence="5">non-specific protein-tyrosine kinase</fullName>
        <ecNumber evidence="5">2.7.10.2</ecNumber>
    </recommendedName>
</protein>
<dbReference type="InterPro" id="IPR000299">
    <property type="entry name" value="FERM_domain"/>
</dbReference>
<dbReference type="PRINTS" id="PR00109">
    <property type="entry name" value="TYRKINASE"/>
</dbReference>
<dbReference type="GO" id="GO:0004715">
    <property type="term" value="F:non-membrane spanning protein tyrosine kinase activity"/>
    <property type="evidence" value="ECO:0007669"/>
    <property type="project" value="UniProtKB-EC"/>
</dbReference>
<dbReference type="Pfam" id="PF18038">
    <property type="entry name" value="FERM_N_2"/>
    <property type="match status" value="1"/>
</dbReference>
<dbReference type="InterPro" id="IPR036137">
    <property type="entry name" value="Focal_adhe_kin_target_dom_sf"/>
</dbReference>
<dbReference type="GO" id="GO:0005886">
    <property type="term" value="C:plasma membrane"/>
    <property type="evidence" value="ECO:0007669"/>
    <property type="project" value="UniProtKB-SubCell"/>
</dbReference>
<dbReference type="InterPro" id="IPR011009">
    <property type="entry name" value="Kinase-like_dom_sf"/>
</dbReference>
<dbReference type="STRING" id="318479.A0A0N4UFK0"/>
<dbReference type="EC" id="2.7.10.2" evidence="5"/>
<dbReference type="GO" id="GO:0005524">
    <property type="term" value="F:ATP binding"/>
    <property type="evidence" value="ECO:0007669"/>
    <property type="project" value="UniProtKB-UniRule"/>
</dbReference>
<gene>
    <name evidence="23" type="ORF">DME_LOCUS1116</name>
</gene>
<dbReference type="InterPro" id="IPR001245">
    <property type="entry name" value="Ser-Thr/Tyr_kinase_cat_dom"/>
</dbReference>
<dbReference type="SUPFAM" id="SSF68993">
    <property type="entry name" value="FAT domain of focal adhesion kinase"/>
    <property type="match status" value="1"/>
</dbReference>
<evidence type="ECO:0000256" key="19">
    <source>
        <dbReference type="ARBA" id="ARBA00061333"/>
    </source>
</evidence>
<dbReference type="InterPro" id="IPR035963">
    <property type="entry name" value="FERM_2"/>
</dbReference>
<dbReference type="PROSITE" id="PS00109">
    <property type="entry name" value="PROTEIN_KINASE_TYR"/>
    <property type="match status" value="1"/>
</dbReference>
<keyword evidence="8" id="KW-0597">Phosphoprotein</keyword>
<keyword evidence="16" id="KW-0829">Tyrosine-protein kinase</keyword>
<evidence type="ECO:0000256" key="5">
    <source>
        <dbReference type="ARBA" id="ARBA00011903"/>
    </source>
</evidence>
<comment type="similarity">
    <text evidence="19">Belongs to the protein kinase superfamily. Tyr protein kinase family. Fes/fps subfamily.</text>
</comment>
<evidence type="ECO:0000256" key="16">
    <source>
        <dbReference type="ARBA" id="ARBA00023137"/>
    </source>
</evidence>
<keyword evidence="13" id="KW-0965">Cell junction</keyword>
<dbReference type="SMART" id="SM00295">
    <property type="entry name" value="B41"/>
    <property type="match status" value="1"/>
</dbReference>
<dbReference type="PANTHER" id="PTHR24418">
    <property type="entry name" value="TYROSINE-PROTEIN KINASE"/>
    <property type="match status" value="1"/>
</dbReference>
<keyword evidence="6" id="KW-1003">Cell membrane</keyword>
<evidence type="ECO:0000256" key="12">
    <source>
        <dbReference type="ARBA" id="ARBA00022840"/>
    </source>
</evidence>
<evidence type="ECO:0000259" key="22">
    <source>
        <dbReference type="PROSITE" id="PS50057"/>
    </source>
</evidence>
<dbReference type="Gene3D" id="1.20.80.10">
    <property type="match status" value="1"/>
</dbReference>
<dbReference type="InterPro" id="IPR000719">
    <property type="entry name" value="Prot_kinase_dom"/>
</dbReference>
<evidence type="ECO:0000256" key="14">
    <source>
        <dbReference type="ARBA" id="ARBA00022999"/>
    </source>
</evidence>
<evidence type="ECO:0000313" key="25">
    <source>
        <dbReference type="Proteomes" id="UP000274756"/>
    </source>
</evidence>
<reference evidence="23 25" key="2">
    <citation type="submission" date="2018-11" db="EMBL/GenBank/DDBJ databases">
        <authorList>
            <consortium name="Pathogen Informatics"/>
        </authorList>
    </citation>
    <scope>NUCLEOTIDE SEQUENCE [LARGE SCALE GENOMIC DNA]</scope>
</reference>
<dbReference type="FunFam" id="3.30.200.20:FF:000194">
    <property type="entry name" value="protein-tyrosine kinase 2-beta isoform X1"/>
    <property type="match status" value="1"/>
</dbReference>
<evidence type="ECO:0000313" key="24">
    <source>
        <dbReference type="Proteomes" id="UP000038040"/>
    </source>
</evidence>
<keyword evidence="9" id="KW-0808">Transferase</keyword>
<dbReference type="Pfam" id="PF00373">
    <property type="entry name" value="FERM_M"/>
    <property type="match status" value="1"/>
</dbReference>
<evidence type="ECO:0000256" key="2">
    <source>
        <dbReference type="ARBA" id="ARBA00004316"/>
    </source>
</evidence>
<dbReference type="InterPro" id="IPR014352">
    <property type="entry name" value="FERM/acyl-CoA-bd_prot_sf"/>
</dbReference>
<keyword evidence="12 20" id="KW-0067">ATP-binding</keyword>
<dbReference type="Gene3D" id="2.30.29.30">
    <property type="entry name" value="Pleckstrin-homology domain (PH domain)/Phosphotyrosine-binding domain (PTB)"/>
    <property type="match status" value="1"/>
</dbReference>
<evidence type="ECO:0000256" key="3">
    <source>
        <dbReference type="ARBA" id="ARBA00004413"/>
    </source>
</evidence>
<keyword evidence="17" id="KW-0966">Cell projection</keyword>
<sequence>MMNDSDIIRVYIPNRSPKNVRFNMKTTVKRIISTVLTALDIDKVSFNNYALRLVESTNNQLISDESYWLHNDYNMNIIKLLYFNNTINSKKFRFELRLRFIPMNLQEMYQTQMDSFEFLYHQVFADYLMQISWKLPNETVLELAALELRRKYGSISQCSVEKCINYDELEANGELSRLVPESVIIKLKPKYLRKTLISGVKKNLSLSPTECMFRFMEIILKVTQFDVEIFKASLGAGWSSPVDLIVGMKMNISYDTADRCTPSLLTKLQYIVDINVTRLNENSEAAVVNLKLTGTPEPFSSFALCPKANTEVFENILISDEYNFLNGLLQTIPGQEMRINRSNVILEQLLGDGQFGNVYRGSYTKNDGSILSVAVKVCKIDSEPSEMQGFLEEALVMNRFHHPHIVKLIGACMELPIWIIMELASYGELRQYLIKNSVLVDFSIQLTFSAQLSSAILYLHSCNYVHRDIAIRNVLVSTPHCIKLSDFGLSRCLDQESFYTSTKGKLPIKWMAPESICYRRFNKATDVWMLGNRLLNEGNSLLSISEFRNIPGVCIWEILMFGMKPWKNIRNHDVFGCLENNERLLMPDNCPQPLYNLLLSMWSFDAEKRPVVLEVNHFLNYLLEQIDLRVPYDQLKAPLEKVFIGKSANNVGDDNHFNNFKNFNSLDIPHVLKVDSSLIPTSMLWRTLEQQRIQSEQDGRWLEEEEKMFPQLTTSLARTSDELNLSENQVLLSESGKLPYGFEFDRSCDTIHQAVLKVVTAVSNLSKSYSPNIAMDRFVYLVKNITKELENLFAESCQCKKKLQRLDQRQVQLVETLLGSDMGNLTRTMKKALNSSNTRVIISEDYILAFREVLKISHRLALNSKHFLDSVDSARLRNQIAHLKKKEI</sequence>